<feature type="domain" description="SH3b" evidence="3">
    <location>
        <begin position="42"/>
        <end position="105"/>
    </location>
</feature>
<dbReference type="Pfam" id="PF08239">
    <property type="entry name" value="SH3_3"/>
    <property type="match status" value="1"/>
</dbReference>
<organism evidence="4 5">
    <name type="scientific">Skermanella cutis</name>
    <dbReference type="NCBI Taxonomy" id="2775420"/>
    <lineage>
        <taxon>Bacteria</taxon>
        <taxon>Pseudomonadati</taxon>
        <taxon>Pseudomonadota</taxon>
        <taxon>Alphaproteobacteria</taxon>
        <taxon>Rhodospirillales</taxon>
        <taxon>Azospirillaceae</taxon>
        <taxon>Skermanella</taxon>
    </lineage>
</organism>
<protein>
    <submittedName>
        <fullName evidence="4">SH3 domain-containing protein</fullName>
    </submittedName>
</protein>
<dbReference type="Gene3D" id="2.30.30.40">
    <property type="entry name" value="SH3 Domains"/>
    <property type="match status" value="1"/>
</dbReference>
<proteinExistence type="predicted"/>
<reference evidence="4" key="1">
    <citation type="submission" date="2021-02" db="EMBL/GenBank/DDBJ databases">
        <title>Skermanella TT6 skin isolate.</title>
        <authorList>
            <person name="Lee K."/>
            <person name="Ganzorig M."/>
        </authorList>
    </citation>
    <scope>NUCLEOTIDE SEQUENCE</scope>
    <source>
        <strain evidence="4">TT6</strain>
    </source>
</reference>
<feature type="chain" id="PRO_5046169582" evidence="2">
    <location>
        <begin position="19"/>
        <end position="201"/>
    </location>
</feature>
<accession>A0ABX7B8K8</accession>
<evidence type="ECO:0000259" key="3">
    <source>
        <dbReference type="SMART" id="SM00287"/>
    </source>
</evidence>
<dbReference type="RefSeq" id="WP_201077668.1">
    <property type="nucleotide sequence ID" value="NZ_CP067420.1"/>
</dbReference>
<dbReference type="PROSITE" id="PS51257">
    <property type="entry name" value="PROKAR_LIPOPROTEIN"/>
    <property type="match status" value="1"/>
</dbReference>
<keyword evidence="2" id="KW-0732">Signal</keyword>
<evidence type="ECO:0000313" key="5">
    <source>
        <dbReference type="Proteomes" id="UP000595197"/>
    </source>
</evidence>
<evidence type="ECO:0000256" key="1">
    <source>
        <dbReference type="SAM" id="MobiDB-lite"/>
    </source>
</evidence>
<sequence>MRRPAAAVLLLALGACQAVPPRPEATVAAPPAPVAAPRFEAVPGKWVAAKAANLRVGPGTDFPIIGGVRPGDPLDVLGRAPGTEWLAVRQGSSQAFIHTRLTHQTDEPPPVTQRVVVATPAPIRQAAPAAPAAAAVPATSGTPATATSGTPATAPAGTPSAAPVAAPVALAGSQARTGTASRGVGGWVATGDPVPLRPIAR</sequence>
<evidence type="ECO:0000256" key="2">
    <source>
        <dbReference type="SAM" id="SignalP"/>
    </source>
</evidence>
<dbReference type="Proteomes" id="UP000595197">
    <property type="component" value="Chromosome"/>
</dbReference>
<gene>
    <name evidence="4" type="ORF">IGS68_04515</name>
</gene>
<feature type="signal peptide" evidence="2">
    <location>
        <begin position="1"/>
        <end position="18"/>
    </location>
</feature>
<evidence type="ECO:0000313" key="4">
    <source>
        <dbReference type="EMBL" id="QQP90522.1"/>
    </source>
</evidence>
<feature type="region of interest" description="Disordered" evidence="1">
    <location>
        <begin position="128"/>
        <end position="161"/>
    </location>
</feature>
<keyword evidence="5" id="KW-1185">Reference proteome</keyword>
<dbReference type="SMART" id="SM00287">
    <property type="entry name" value="SH3b"/>
    <property type="match status" value="1"/>
</dbReference>
<feature type="region of interest" description="Disordered" evidence="1">
    <location>
        <begin position="177"/>
        <end position="201"/>
    </location>
</feature>
<dbReference type="EMBL" id="CP067420">
    <property type="protein sequence ID" value="QQP90522.1"/>
    <property type="molecule type" value="Genomic_DNA"/>
</dbReference>
<name>A0ABX7B8K8_9PROT</name>
<dbReference type="InterPro" id="IPR003646">
    <property type="entry name" value="SH3-like_bac-type"/>
</dbReference>